<reference evidence="14" key="2">
    <citation type="submission" date="2025-08" db="UniProtKB">
        <authorList>
            <consortium name="Ensembl"/>
        </authorList>
    </citation>
    <scope>IDENTIFICATION</scope>
</reference>
<feature type="chain" id="PRO_5034377484" evidence="12">
    <location>
        <begin position="29"/>
        <end position="609"/>
    </location>
</feature>
<evidence type="ECO:0000256" key="11">
    <source>
        <dbReference type="SAM" id="Phobius"/>
    </source>
</evidence>
<dbReference type="InterPro" id="IPR003591">
    <property type="entry name" value="Leu-rich_rpt_typical-subtyp"/>
</dbReference>
<evidence type="ECO:0000256" key="3">
    <source>
        <dbReference type="ARBA" id="ARBA00022692"/>
    </source>
</evidence>
<reference evidence="14" key="1">
    <citation type="submission" date="2020-06" db="EMBL/GenBank/DDBJ databases">
        <authorList>
            <consortium name="Wellcome Sanger Institute Data Sharing"/>
        </authorList>
    </citation>
    <scope>NUCLEOTIDE SEQUENCE [LARGE SCALE GENOMIC DNA]</scope>
</reference>
<dbReference type="SMART" id="SM00409">
    <property type="entry name" value="IG"/>
    <property type="match status" value="1"/>
</dbReference>
<dbReference type="GeneID" id="114472177"/>
<dbReference type="InterPro" id="IPR013783">
    <property type="entry name" value="Ig-like_fold"/>
</dbReference>
<evidence type="ECO:0000256" key="1">
    <source>
        <dbReference type="ARBA" id="ARBA00004479"/>
    </source>
</evidence>
<organism evidence="14 15">
    <name type="scientific">Gouania willdenowi</name>
    <name type="common">Blunt-snouted clingfish</name>
    <name type="synonym">Lepadogaster willdenowi</name>
    <dbReference type="NCBI Taxonomy" id="441366"/>
    <lineage>
        <taxon>Eukaryota</taxon>
        <taxon>Metazoa</taxon>
        <taxon>Chordata</taxon>
        <taxon>Craniata</taxon>
        <taxon>Vertebrata</taxon>
        <taxon>Euteleostomi</taxon>
        <taxon>Actinopterygii</taxon>
        <taxon>Neopterygii</taxon>
        <taxon>Teleostei</taxon>
        <taxon>Neoteleostei</taxon>
        <taxon>Acanthomorphata</taxon>
        <taxon>Ovalentaria</taxon>
        <taxon>Blenniimorphae</taxon>
        <taxon>Blenniiformes</taxon>
        <taxon>Gobiesocoidei</taxon>
        <taxon>Gobiesocidae</taxon>
        <taxon>Gobiesocinae</taxon>
        <taxon>Gouania</taxon>
    </lineage>
</organism>
<reference evidence="14" key="3">
    <citation type="submission" date="2025-09" db="UniProtKB">
        <authorList>
            <consortium name="Ensembl"/>
        </authorList>
    </citation>
    <scope>IDENTIFICATION</scope>
</reference>
<evidence type="ECO:0000256" key="5">
    <source>
        <dbReference type="ARBA" id="ARBA00022737"/>
    </source>
</evidence>
<feature type="domain" description="Ig-like" evidence="13">
    <location>
        <begin position="415"/>
        <end position="500"/>
    </location>
</feature>
<keyword evidence="15" id="KW-1185">Reference proteome</keyword>
<keyword evidence="10" id="KW-0393">Immunoglobulin domain</keyword>
<dbReference type="AlphaFoldDB" id="A0A8C5EGW4"/>
<dbReference type="InterPro" id="IPR003598">
    <property type="entry name" value="Ig_sub2"/>
</dbReference>
<accession>A0A8C5EGW4</accession>
<dbReference type="InterPro" id="IPR007110">
    <property type="entry name" value="Ig-like_dom"/>
</dbReference>
<dbReference type="InterPro" id="IPR026906">
    <property type="entry name" value="LRR_5"/>
</dbReference>
<keyword evidence="7 11" id="KW-0472">Membrane</keyword>
<evidence type="ECO:0000259" key="13">
    <source>
        <dbReference type="PROSITE" id="PS50835"/>
    </source>
</evidence>
<evidence type="ECO:0000313" key="15">
    <source>
        <dbReference type="Proteomes" id="UP000694680"/>
    </source>
</evidence>
<keyword evidence="6 11" id="KW-1133">Transmembrane helix</keyword>
<dbReference type="PANTHER" id="PTHR24369">
    <property type="entry name" value="ANTIGEN BSP, PUTATIVE-RELATED"/>
    <property type="match status" value="1"/>
</dbReference>
<evidence type="ECO:0000256" key="6">
    <source>
        <dbReference type="ARBA" id="ARBA00022989"/>
    </source>
</evidence>
<dbReference type="Proteomes" id="UP000694680">
    <property type="component" value="Chromosome 11"/>
</dbReference>
<dbReference type="OrthoDB" id="1055097at2759"/>
<dbReference type="SMART" id="SM00369">
    <property type="entry name" value="LRR_TYP"/>
    <property type="match status" value="9"/>
</dbReference>
<dbReference type="SUPFAM" id="SSF52058">
    <property type="entry name" value="L domain-like"/>
    <property type="match status" value="1"/>
</dbReference>
<dbReference type="PANTHER" id="PTHR24369:SF210">
    <property type="entry name" value="CHAOPTIN-RELATED"/>
    <property type="match status" value="1"/>
</dbReference>
<dbReference type="InterPro" id="IPR050541">
    <property type="entry name" value="LRR_TM_domain-containing"/>
</dbReference>
<dbReference type="FunFam" id="3.80.10.10:FF:000014">
    <property type="entry name" value="Leucine-rich repeat and immunoglobulin-like domain-containing nogo receptor-interacting protein 1"/>
    <property type="match status" value="1"/>
</dbReference>
<dbReference type="SUPFAM" id="SSF48726">
    <property type="entry name" value="Immunoglobulin"/>
    <property type="match status" value="1"/>
</dbReference>
<keyword evidence="3 11" id="KW-0812">Transmembrane</keyword>
<sequence length="609" mass="68105">MCMGTPIHQRLRWGTLYLMAAGAMFTSGMRWECPTSCCCIVERLEVNCSAAQVPTVPEGLPQEAKLLNLTHNSIKTLLRHQFHMFTQLLELDLSDNLVGAIDVEAFVGLRSLMTLRLSRNHLKIVPVGAFAGLTNLQFLDISRNEILVFLDFTFRDLAKLQFMNVTDNELVFIAHQAFSGLNSLQELHLDAGNLTAVPTEAFAQLNVLRSLHLLRIGITTLHNYAFCHLSQLKDLVISKCPRLEMLSANSLFGLNLTSLTIQFCNLTAVPYVPLRHLVYLVFLDLSYNPITYIHGNLLGDLLRLHELRLIGCSLKHIEFGAFSGLVHFKSLNVSTNLLTTLEAGVFHSLDSLNILGLDNNPLTCDCRLLWMAKKQHFMDFGGNPPTCTTSVQLQSWTFLDLSELELQSLLTCRRSRITNRKPQQMRVDQGHTVVFYCNAEGEPLPSVTWLNPQLKPLSPIGRIRALSNGTLEVRFAQPQDSGIYLCMASNAAGNDSLPFSLHVKAFPPSSKIPFRLKGWSLIPSAPPDITGNHKHPFDIKTLLIAATIGFLSFFSSVSICFLFMLFWSKSRGQIKHTATIAYVPRSAVTNSNAVMSNRQETSRFTMKLM</sequence>
<evidence type="ECO:0000256" key="10">
    <source>
        <dbReference type="ARBA" id="ARBA00023319"/>
    </source>
</evidence>
<dbReference type="Pfam" id="PF13306">
    <property type="entry name" value="LRR_5"/>
    <property type="match status" value="1"/>
</dbReference>
<evidence type="ECO:0000256" key="12">
    <source>
        <dbReference type="SAM" id="SignalP"/>
    </source>
</evidence>
<dbReference type="GO" id="GO:0005886">
    <property type="term" value="C:plasma membrane"/>
    <property type="evidence" value="ECO:0007669"/>
    <property type="project" value="TreeGrafter"/>
</dbReference>
<dbReference type="RefSeq" id="XP_028317130.1">
    <property type="nucleotide sequence ID" value="XM_028461329.1"/>
</dbReference>
<dbReference type="InterPro" id="IPR003599">
    <property type="entry name" value="Ig_sub"/>
</dbReference>
<proteinExistence type="predicted"/>
<dbReference type="FunFam" id="2.60.40.10:FF:000076">
    <property type="entry name" value="Leucine-rich repeat and Ig domain-containing 4"/>
    <property type="match status" value="1"/>
</dbReference>
<dbReference type="Pfam" id="PF07679">
    <property type="entry name" value="I-set"/>
    <property type="match status" value="1"/>
</dbReference>
<gene>
    <name evidence="14" type="primary">LOC114472177</name>
</gene>
<dbReference type="Pfam" id="PF13855">
    <property type="entry name" value="LRR_8"/>
    <property type="match status" value="2"/>
</dbReference>
<evidence type="ECO:0000313" key="14">
    <source>
        <dbReference type="Ensembl" id="ENSGWIP00000021613.1"/>
    </source>
</evidence>
<protein>
    <submittedName>
        <fullName evidence="14">Leucine-rich repeat and immunoglobulin-like domain-containing nogo receptor-interacting protein 1</fullName>
    </submittedName>
</protein>
<evidence type="ECO:0000256" key="4">
    <source>
        <dbReference type="ARBA" id="ARBA00022729"/>
    </source>
</evidence>
<dbReference type="RefSeq" id="XP_028317131.1">
    <property type="nucleotide sequence ID" value="XM_028461330.1"/>
</dbReference>
<dbReference type="Ensembl" id="ENSGWIT00000023705.1">
    <property type="protein sequence ID" value="ENSGWIP00000021613.1"/>
    <property type="gene ID" value="ENSGWIG00000011644.1"/>
</dbReference>
<evidence type="ECO:0000256" key="9">
    <source>
        <dbReference type="ARBA" id="ARBA00023180"/>
    </source>
</evidence>
<evidence type="ECO:0000256" key="8">
    <source>
        <dbReference type="ARBA" id="ARBA00023157"/>
    </source>
</evidence>
<keyword evidence="9" id="KW-0325">Glycoprotein</keyword>
<feature type="signal peptide" evidence="12">
    <location>
        <begin position="1"/>
        <end position="28"/>
    </location>
</feature>
<dbReference type="InterPro" id="IPR032675">
    <property type="entry name" value="LRR_dom_sf"/>
</dbReference>
<dbReference type="Gene3D" id="3.80.10.10">
    <property type="entry name" value="Ribonuclease Inhibitor"/>
    <property type="match status" value="1"/>
</dbReference>
<dbReference type="PROSITE" id="PS50835">
    <property type="entry name" value="IG_LIKE"/>
    <property type="match status" value="1"/>
</dbReference>
<evidence type="ECO:0000256" key="7">
    <source>
        <dbReference type="ARBA" id="ARBA00023136"/>
    </source>
</evidence>
<comment type="subcellular location">
    <subcellularLocation>
        <location evidence="1">Membrane</location>
        <topology evidence="1">Single-pass type I membrane protein</topology>
    </subcellularLocation>
</comment>
<evidence type="ECO:0000256" key="2">
    <source>
        <dbReference type="ARBA" id="ARBA00022614"/>
    </source>
</evidence>
<keyword evidence="5" id="KW-0677">Repeat</keyword>
<dbReference type="SMART" id="SM00408">
    <property type="entry name" value="IGc2"/>
    <property type="match status" value="1"/>
</dbReference>
<feature type="transmembrane region" description="Helical" evidence="11">
    <location>
        <begin position="542"/>
        <end position="567"/>
    </location>
</feature>
<dbReference type="InterPro" id="IPR001611">
    <property type="entry name" value="Leu-rich_rpt"/>
</dbReference>
<dbReference type="InterPro" id="IPR036179">
    <property type="entry name" value="Ig-like_dom_sf"/>
</dbReference>
<keyword evidence="4 12" id="KW-0732">Signal</keyword>
<dbReference type="Gene3D" id="2.60.40.10">
    <property type="entry name" value="Immunoglobulins"/>
    <property type="match status" value="1"/>
</dbReference>
<name>A0A8C5EGW4_GOUWI</name>
<keyword evidence="2" id="KW-0433">Leucine-rich repeat</keyword>
<dbReference type="InterPro" id="IPR013098">
    <property type="entry name" value="Ig_I-set"/>
</dbReference>
<keyword evidence="8" id="KW-1015">Disulfide bond</keyword>